<evidence type="ECO:0000313" key="4">
    <source>
        <dbReference type="Proteomes" id="UP001204833"/>
    </source>
</evidence>
<name>A0AAD5BFI2_9ASCO</name>
<dbReference type="EMBL" id="JAIHNG010000110">
    <property type="protein sequence ID" value="KAI5959112.1"/>
    <property type="molecule type" value="Genomic_DNA"/>
</dbReference>
<accession>A0AAD5BFI2</accession>
<feature type="compositionally biased region" description="Polar residues" evidence="2">
    <location>
        <begin position="510"/>
        <end position="521"/>
    </location>
</feature>
<evidence type="ECO:0000256" key="2">
    <source>
        <dbReference type="SAM" id="MobiDB-lite"/>
    </source>
</evidence>
<evidence type="ECO:0000313" key="3">
    <source>
        <dbReference type="EMBL" id="KAI5959112.1"/>
    </source>
</evidence>
<dbReference type="Proteomes" id="UP001204833">
    <property type="component" value="Unassembled WGS sequence"/>
</dbReference>
<sequence>MNQNDMVVNSMIPEGKQSNSSSRRVSRELDLELDLRSVSSTESVGHSPPTHDMSSPFIEDPLPTRKAKGSFSQGGLFENKDTSEGSNPTSSKSLSKPHSDAGLGKSSPVKNESFVDNSLEDASHLHQTPIKLSNNNVSPWRQFRPPSNLSMLQNSSTIFNNKPDLKYGLPNPNSAASEMSTKSEIKKLNDEIYNYQVKVKMMADFLRDLIAKGSFDTSEIRSIIADVDIKPVQLPSLQEKRIQELEADKKECLEIINELQINLESFESCANKQSAELDYLNSVHRQCLSLIKKFADYLRQDERLSNWRSSLDQQLATSLDEQVEHLVHIAQDAMIAMINKKDQVSQNISSPLTPPGTNYESDSTTNLIHEVEHLKMENKDISERYESTLNKLNDREQEVQELQRQLKIANASNMESKQLFESVDKEHNDKLMYLQSKIDQLENDTGEEGPQNALPSSKDTVSQTQYDSLMIQHQDLQNAYASLLEELNALRESSASRHTPVEEEKEEQHSANSETTYLSEQTNRESAVREDLNRAMKQQQLHEAEQAQMSFIVSTIRKENEELRSRVKKMTDLVTYTESSGKEEVLKRLSVMEFQFKDLLKFDLGEFQKLIQSFNKVAEDESLLNPIRRYERIKKALVVDLDESSTRTLRDNHKSMFEYFVRATDILINNYVRLLLAEDETQHAEVLKKQVTKLKEQNAILRRELEDLQRARSMSFEVESQPPNSQLRLTEMRRKWKAERERRIMEDKEAQKRYNELRNELSGAGFES</sequence>
<reference evidence="3 4" key="1">
    <citation type="journal article" date="2022" name="DNA Res.">
        <title>Genome analysis of five recently described species of the CUG-Ser clade uncovers Candida theae as a new hybrid lineage with pathogenic potential in the Candida parapsilosis species complex.</title>
        <authorList>
            <person name="Mixao V."/>
            <person name="Del Olmo V."/>
            <person name="Hegedusova E."/>
            <person name="Saus E."/>
            <person name="Pryszcz L."/>
            <person name="Cillingova A."/>
            <person name="Nosek J."/>
            <person name="Gabaldon T."/>
        </authorList>
    </citation>
    <scope>NUCLEOTIDE SEQUENCE [LARGE SCALE GENOMIC DNA]</scope>
    <source>
        <strain evidence="3 4">CBS 12239</strain>
    </source>
</reference>
<comment type="caution">
    <text evidence="3">The sequence shown here is derived from an EMBL/GenBank/DDBJ whole genome shotgun (WGS) entry which is preliminary data.</text>
</comment>
<dbReference type="AlphaFoldDB" id="A0AAD5BFI2"/>
<feature type="compositionally biased region" description="Basic and acidic residues" evidence="2">
    <location>
        <begin position="499"/>
        <end position="509"/>
    </location>
</feature>
<gene>
    <name evidence="3" type="ORF">KGF57_002208</name>
</gene>
<proteinExistence type="predicted"/>
<feature type="region of interest" description="Disordered" evidence="2">
    <location>
        <begin position="493"/>
        <end position="524"/>
    </location>
</feature>
<feature type="compositionally biased region" description="Polar residues" evidence="2">
    <location>
        <begin position="84"/>
        <end position="96"/>
    </location>
</feature>
<feature type="coiled-coil region" evidence="1">
    <location>
        <begin position="371"/>
        <end position="493"/>
    </location>
</feature>
<feature type="region of interest" description="Disordered" evidence="2">
    <location>
        <begin position="1"/>
        <end position="112"/>
    </location>
</feature>
<dbReference type="GeneID" id="76150267"/>
<evidence type="ECO:0000256" key="1">
    <source>
        <dbReference type="SAM" id="Coils"/>
    </source>
</evidence>
<feature type="coiled-coil region" evidence="1">
    <location>
        <begin position="677"/>
        <end position="711"/>
    </location>
</feature>
<keyword evidence="4" id="KW-1185">Reference proteome</keyword>
<keyword evidence="1" id="KW-0175">Coiled coil</keyword>
<organism evidence="3 4">
    <name type="scientific">Candida theae</name>
    <dbReference type="NCBI Taxonomy" id="1198502"/>
    <lineage>
        <taxon>Eukaryota</taxon>
        <taxon>Fungi</taxon>
        <taxon>Dikarya</taxon>
        <taxon>Ascomycota</taxon>
        <taxon>Saccharomycotina</taxon>
        <taxon>Pichiomycetes</taxon>
        <taxon>Debaryomycetaceae</taxon>
        <taxon>Candida/Lodderomyces clade</taxon>
        <taxon>Candida</taxon>
    </lineage>
</organism>
<dbReference type="RefSeq" id="XP_051609295.1">
    <property type="nucleotide sequence ID" value="XM_051751498.1"/>
</dbReference>
<evidence type="ECO:0008006" key="5">
    <source>
        <dbReference type="Google" id="ProtNLM"/>
    </source>
</evidence>
<feature type="compositionally biased region" description="Basic and acidic residues" evidence="2">
    <location>
        <begin position="25"/>
        <end position="35"/>
    </location>
</feature>
<protein>
    <recommendedName>
        <fullName evidence="5">Mto2p-binding domain-containing protein</fullName>
    </recommendedName>
</protein>